<organism evidence="3 4">
    <name type="scientific">Panagrolaimus superbus</name>
    <dbReference type="NCBI Taxonomy" id="310955"/>
    <lineage>
        <taxon>Eukaryota</taxon>
        <taxon>Metazoa</taxon>
        <taxon>Ecdysozoa</taxon>
        <taxon>Nematoda</taxon>
        <taxon>Chromadorea</taxon>
        <taxon>Rhabditida</taxon>
        <taxon>Tylenchina</taxon>
        <taxon>Panagrolaimomorpha</taxon>
        <taxon>Panagrolaimoidea</taxon>
        <taxon>Panagrolaimidae</taxon>
        <taxon>Panagrolaimus</taxon>
    </lineage>
</organism>
<dbReference type="AlphaFoldDB" id="A0A914ZBY2"/>
<evidence type="ECO:0000313" key="4">
    <source>
        <dbReference type="WBParaSite" id="PSU_v2.g7760.t1"/>
    </source>
</evidence>
<feature type="coiled-coil region" evidence="1">
    <location>
        <begin position="82"/>
        <end position="116"/>
    </location>
</feature>
<dbReference type="WBParaSite" id="PSU_v2.g7760.t1">
    <property type="protein sequence ID" value="PSU_v2.g7760.t1"/>
    <property type="gene ID" value="PSU_v2.g7760"/>
</dbReference>
<reference evidence="4" key="1">
    <citation type="submission" date="2022-11" db="UniProtKB">
        <authorList>
            <consortium name="WormBaseParasite"/>
        </authorList>
    </citation>
    <scope>IDENTIFICATION</scope>
</reference>
<feature type="compositionally biased region" description="Basic residues" evidence="2">
    <location>
        <begin position="156"/>
        <end position="170"/>
    </location>
</feature>
<proteinExistence type="predicted"/>
<sequence>MAFGCFTTPKDKSKHAKDEEYSSPLHPSNLTGIDVQPSEVKEKQKKFSLFGKKNKKISLMKATLDQQAKAIEELTTTMNTEKTSYEAEIARLQARLKTKEEDIKKLHAQKTEMIRTRDAEKAMINENMTLIEKIFAPTPAQDTSDPSSPTPDVSKKAKKKNSMLRRKKRDQKNEIHVASEIDDGVA</sequence>
<evidence type="ECO:0000256" key="1">
    <source>
        <dbReference type="SAM" id="Coils"/>
    </source>
</evidence>
<keyword evidence="3" id="KW-1185">Reference proteome</keyword>
<feature type="region of interest" description="Disordered" evidence="2">
    <location>
        <begin position="135"/>
        <end position="186"/>
    </location>
</feature>
<dbReference type="Proteomes" id="UP000887577">
    <property type="component" value="Unplaced"/>
</dbReference>
<accession>A0A914ZBY2</accession>
<evidence type="ECO:0000256" key="2">
    <source>
        <dbReference type="SAM" id="MobiDB-lite"/>
    </source>
</evidence>
<feature type="region of interest" description="Disordered" evidence="2">
    <location>
        <begin position="1"/>
        <end position="38"/>
    </location>
</feature>
<evidence type="ECO:0000313" key="3">
    <source>
        <dbReference type="Proteomes" id="UP000887577"/>
    </source>
</evidence>
<protein>
    <submittedName>
        <fullName evidence="4">Uncharacterized protein</fullName>
    </submittedName>
</protein>
<keyword evidence="1" id="KW-0175">Coiled coil</keyword>
<feature type="compositionally biased region" description="Low complexity" evidence="2">
    <location>
        <begin position="137"/>
        <end position="152"/>
    </location>
</feature>
<name>A0A914ZBY2_9BILA</name>